<dbReference type="PATRIC" id="fig|158500.4.peg.672"/>
<evidence type="ECO:0000259" key="6">
    <source>
        <dbReference type="Pfam" id="PF07687"/>
    </source>
</evidence>
<dbReference type="NCBIfam" id="NF006596">
    <property type="entry name" value="PRK09133.1"/>
    <property type="match status" value="1"/>
</dbReference>
<keyword evidence="4" id="KW-0378">Hydrolase</keyword>
<dbReference type="EMBL" id="JFYZ01000001">
    <property type="protein sequence ID" value="EZP84893.1"/>
    <property type="molecule type" value="Genomic_DNA"/>
</dbReference>
<gene>
    <name evidence="7" type="ORF">BV97_00656</name>
</gene>
<dbReference type="PANTHER" id="PTHR45962">
    <property type="entry name" value="N-FATTY-ACYL-AMINO ACID SYNTHASE/HYDROLASE PM20D1"/>
    <property type="match status" value="1"/>
</dbReference>
<evidence type="ECO:0000256" key="1">
    <source>
        <dbReference type="ARBA" id="ARBA00006247"/>
    </source>
</evidence>
<dbReference type="InterPro" id="IPR002933">
    <property type="entry name" value="Peptidase_M20"/>
</dbReference>
<dbReference type="InterPro" id="IPR011650">
    <property type="entry name" value="Peptidase_M20_dimer"/>
</dbReference>
<dbReference type="SUPFAM" id="SSF55031">
    <property type="entry name" value="Bacterial exopeptidase dimerisation domain"/>
    <property type="match status" value="1"/>
</dbReference>
<feature type="domain" description="Peptidase M20 dimerisation" evidence="6">
    <location>
        <begin position="249"/>
        <end position="393"/>
    </location>
</feature>
<dbReference type="Gene3D" id="3.40.630.10">
    <property type="entry name" value="Zn peptidases"/>
    <property type="match status" value="1"/>
</dbReference>
<dbReference type="InterPro" id="IPR047177">
    <property type="entry name" value="Pept_M20A"/>
</dbReference>
<dbReference type="GO" id="GO:0006508">
    <property type="term" value="P:proteolysis"/>
    <property type="evidence" value="ECO:0007669"/>
    <property type="project" value="UniProtKB-KW"/>
</dbReference>
<accession>A0A031K7C9</accession>
<dbReference type="InterPro" id="IPR036264">
    <property type="entry name" value="Bact_exopeptidase_dim_dom"/>
</dbReference>
<evidence type="ECO:0000256" key="4">
    <source>
        <dbReference type="ARBA" id="ARBA00022801"/>
    </source>
</evidence>
<reference evidence="7 8" key="1">
    <citation type="submission" date="2014-03" db="EMBL/GenBank/DDBJ databases">
        <title>Whole genome sequence of Novosphingobium resinovorum KF1.</title>
        <authorList>
            <person name="Gan H.M."/>
            <person name="Gan H.Y."/>
            <person name="Chew T.H."/>
            <person name="Savka M.A."/>
        </authorList>
    </citation>
    <scope>NUCLEOTIDE SEQUENCE [LARGE SCALE GENOMIC DNA]</scope>
    <source>
        <strain evidence="7 8">KF1</strain>
    </source>
</reference>
<dbReference type="GO" id="GO:0046872">
    <property type="term" value="F:metal ion binding"/>
    <property type="evidence" value="ECO:0007669"/>
    <property type="project" value="UniProtKB-KW"/>
</dbReference>
<evidence type="ECO:0000313" key="8">
    <source>
        <dbReference type="Proteomes" id="UP000024329"/>
    </source>
</evidence>
<dbReference type="Pfam" id="PF01546">
    <property type="entry name" value="Peptidase_M20"/>
    <property type="match status" value="1"/>
</dbReference>
<dbReference type="Gene3D" id="3.30.70.360">
    <property type="match status" value="1"/>
</dbReference>
<proteinExistence type="inferred from homology"/>
<dbReference type="AlphaFoldDB" id="A0A031K7C9"/>
<organism evidence="7 8">
    <name type="scientific">Novosphingobium resinovorum</name>
    <dbReference type="NCBI Taxonomy" id="158500"/>
    <lineage>
        <taxon>Bacteria</taxon>
        <taxon>Pseudomonadati</taxon>
        <taxon>Pseudomonadota</taxon>
        <taxon>Alphaproteobacteria</taxon>
        <taxon>Sphingomonadales</taxon>
        <taxon>Sphingomonadaceae</taxon>
        <taxon>Novosphingobium</taxon>
    </lineage>
</organism>
<keyword evidence="5" id="KW-0862">Zinc</keyword>
<name>A0A031K7C9_9SPHN</name>
<comment type="similarity">
    <text evidence="1">Belongs to the peptidase M20A family.</text>
</comment>
<comment type="caution">
    <text evidence="7">The sequence shown here is derived from an EMBL/GenBank/DDBJ whole genome shotgun (WGS) entry which is preliminary data.</text>
</comment>
<keyword evidence="2" id="KW-0645">Protease</keyword>
<dbReference type="eggNOG" id="COG0624">
    <property type="taxonomic scope" value="Bacteria"/>
</dbReference>
<keyword evidence="3" id="KW-0479">Metal-binding</keyword>
<dbReference type="SUPFAM" id="SSF53187">
    <property type="entry name" value="Zn-dependent exopeptidases"/>
    <property type="match status" value="1"/>
</dbReference>
<evidence type="ECO:0000256" key="2">
    <source>
        <dbReference type="ARBA" id="ARBA00022670"/>
    </source>
</evidence>
<dbReference type="Pfam" id="PF07687">
    <property type="entry name" value="M20_dimer"/>
    <property type="match status" value="1"/>
</dbReference>
<dbReference type="GO" id="GO:0008233">
    <property type="term" value="F:peptidase activity"/>
    <property type="evidence" value="ECO:0007669"/>
    <property type="project" value="UniProtKB-KW"/>
</dbReference>
<dbReference type="STRING" id="158500.BES08_03335"/>
<dbReference type="Proteomes" id="UP000024329">
    <property type="component" value="Unassembled WGS sequence"/>
</dbReference>
<evidence type="ECO:0000256" key="3">
    <source>
        <dbReference type="ARBA" id="ARBA00022723"/>
    </source>
</evidence>
<protein>
    <submittedName>
        <fullName evidence="7">Acetylornithine deacetylase/succinyldiaminopimelate desuccinylase-like deacylase</fullName>
    </submittedName>
</protein>
<evidence type="ECO:0000256" key="5">
    <source>
        <dbReference type="ARBA" id="ARBA00022833"/>
    </source>
</evidence>
<sequence length="500" mass="53566">MRRPRSLDRIALSRSRRFFVGATVQDTKFRGFITMRFSIPVLLSLGASLLASSTAQAKGHPEAEAQVLDLSKRAIALRSVQGPGNKTGEVAALFRDALLKAGWTASDIEIVPLGDTAYLIATWKGSDPGLKPLVISAHMDVVEAKPEDWERDPFTPVVENGYLFGRGASDTKFEAALALSSVIELRREGFRPKRSIVIAYSGDEETTMDTSKVIAERLKGAELVLNVDGSSGTLSEAGKPLYWSWQGAEKTYVDYKVEVTNPGGHSSAPRPDNAIVQLAQAMERIGAYRFKPELNDVTRQYWTGAAKIEPDPKLAAAMKAFVANPNDPAALQVLRANPATVGRVSTTCVPTMISGGHAQNALPQSATANINCRIFPGHTRPEIMAELEKVAAMPAAKFTDVTGDDSVEAPASPVRPDFVAAVGKAVKAAWGPVPIIPSQSSGASDSMWYRALGVPSYGASASMIRDSDEFAHGLNERIGLLNIAPGVVYYTTLLTDLAGK</sequence>
<dbReference type="PANTHER" id="PTHR45962:SF1">
    <property type="entry name" value="N-FATTY-ACYL-AMINO ACID SYNTHASE_HYDROLASE PM20D1"/>
    <property type="match status" value="1"/>
</dbReference>
<evidence type="ECO:0000313" key="7">
    <source>
        <dbReference type="EMBL" id="EZP84893.1"/>
    </source>
</evidence>
<dbReference type="Gene3D" id="1.10.150.900">
    <property type="match status" value="1"/>
</dbReference>